<dbReference type="Proteomes" id="UP001276659">
    <property type="component" value="Unassembled WGS sequence"/>
</dbReference>
<dbReference type="EMBL" id="JASNWA010000007">
    <property type="protein sequence ID" value="KAK3173686.1"/>
    <property type="molecule type" value="Genomic_DNA"/>
</dbReference>
<proteinExistence type="predicted"/>
<accession>A0AAD9Z8X4</accession>
<dbReference type="AlphaFoldDB" id="A0AAD9Z8X4"/>
<comment type="caution">
    <text evidence="2">The sequence shown here is derived from an EMBL/GenBank/DDBJ whole genome shotgun (WGS) entry which is preliminary data.</text>
</comment>
<evidence type="ECO:0000256" key="1">
    <source>
        <dbReference type="SAM" id="MobiDB-lite"/>
    </source>
</evidence>
<feature type="region of interest" description="Disordered" evidence="1">
    <location>
        <begin position="119"/>
        <end position="167"/>
    </location>
</feature>
<evidence type="ECO:0000313" key="2">
    <source>
        <dbReference type="EMBL" id="KAK3173686.1"/>
    </source>
</evidence>
<protein>
    <submittedName>
        <fullName evidence="2">Uncharacterized protein</fullName>
    </submittedName>
</protein>
<organism evidence="2 3">
    <name type="scientific">Lepraria neglecta</name>
    <dbReference type="NCBI Taxonomy" id="209136"/>
    <lineage>
        <taxon>Eukaryota</taxon>
        <taxon>Fungi</taxon>
        <taxon>Dikarya</taxon>
        <taxon>Ascomycota</taxon>
        <taxon>Pezizomycotina</taxon>
        <taxon>Lecanoromycetes</taxon>
        <taxon>OSLEUM clade</taxon>
        <taxon>Lecanoromycetidae</taxon>
        <taxon>Lecanorales</taxon>
        <taxon>Lecanorineae</taxon>
        <taxon>Stereocaulaceae</taxon>
        <taxon>Lepraria</taxon>
    </lineage>
</organism>
<gene>
    <name evidence="2" type="ORF">OEA41_007018</name>
</gene>
<evidence type="ECO:0000313" key="3">
    <source>
        <dbReference type="Proteomes" id="UP001276659"/>
    </source>
</evidence>
<feature type="compositionally biased region" description="Low complexity" evidence="1">
    <location>
        <begin position="76"/>
        <end position="86"/>
    </location>
</feature>
<sequence>MMGPLGDDTNMASNNEVNMALMPGFTTEQTATLQAMLTVSVAKAFKEIIGSASSLLETQTPKNESQSSDSKQINKASSAPSPIASARSEPTIINLEEDDLKVEDAKDVKQIKEEKLSVQDASRVKKIDKGKRKAEPLDQLPALAVKKQRSNQNHSLDLSLDPNEVDE</sequence>
<keyword evidence="3" id="KW-1185">Reference proteome</keyword>
<name>A0AAD9Z8X4_9LECA</name>
<feature type="compositionally biased region" description="Polar residues" evidence="1">
    <location>
        <begin position="53"/>
        <end position="75"/>
    </location>
</feature>
<reference evidence="2" key="1">
    <citation type="submission" date="2022-11" db="EMBL/GenBank/DDBJ databases">
        <title>Chromosomal genome sequence assembly and mating type (MAT) locus characterization of the leprose asexual lichenized fungus Lepraria neglecta (Nyl.) Erichsen.</title>
        <authorList>
            <person name="Allen J.L."/>
            <person name="Pfeffer B."/>
        </authorList>
    </citation>
    <scope>NUCLEOTIDE SEQUENCE</scope>
    <source>
        <strain evidence="2">Allen 5258</strain>
    </source>
</reference>
<feature type="region of interest" description="Disordered" evidence="1">
    <location>
        <begin position="53"/>
        <end position="95"/>
    </location>
</feature>